<name>A0A1H0WKI8_9BURK</name>
<organism evidence="1 2">
    <name type="scientific">Paracidovorax cattleyae</name>
    <dbReference type="NCBI Taxonomy" id="80868"/>
    <lineage>
        <taxon>Bacteria</taxon>
        <taxon>Pseudomonadati</taxon>
        <taxon>Pseudomonadota</taxon>
        <taxon>Betaproteobacteria</taxon>
        <taxon>Burkholderiales</taxon>
        <taxon>Comamonadaceae</taxon>
        <taxon>Paracidovorax</taxon>
    </lineage>
</organism>
<evidence type="ECO:0000313" key="1">
    <source>
        <dbReference type="EMBL" id="SDP91234.1"/>
    </source>
</evidence>
<dbReference type="OrthoDB" id="8820189at2"/>
<reference evidence="2" key="1">
    <citation type="submission" date="2016-10" db="EMBL/GenBank/DDBJ databases">
        <authorList>
            <person name="Varghese N."/>
            <person name="Submissions S."/>
        </authorList>
    </citation>
    <scope>NUCLEOTIDE SEQUENCE [LARGE SCALE GENOMIC DNA]</scope>
    <source>
        <strain evidence="2">DSM 17101</strain>
    </source>
</reference>
<dbReference type="RefSeq" id="WP_092839617.1">
    <property type="nucleotide sequence ID" value="NZ_FNJL01000042.1"/>
</dbReference>
<sequence length="107" mass="11425">MTGAPATGTATPCAATSWSGYLSARQDAGAAGMATPLSPAEAARLAHYRDRLLAAWEARDRPALRIAKQAVLQTAAMPRESTPAFARAMRLMAWRMAALRLDRSRVA</sequence>
<dbReference type="Proteomes" id="UP000199317">
    <property type="component" value="Unassembled WGS sequence"/>
</dbReference>
<gene>
    <name evidence="1" type="ORF">SAMN04489708_14225</name>
</gene>
<dbReference type="AlphaFoldDB" id="A0A1H0WKI8"/>
<accession>A0A1H0WKI8</accession>
<proteinExistence type="predicted"/>
<dbReference type="EMBL" id="FNJL01000042">
    <property type="protein sequence ID" value="SDP91234.1"/>
    <property type="molecule type" value="Genomic_DNA"/>
</dbReference>
<evidence type="ECO:0000313" key="2">
    <source>
        <dbReference type="Proteomes" id="UP000199317"/>
    </source>
</evidence>
<keyword evidence="2" id="KW-1185">Reference proteome</keyword>
<protein>
    <submittedName>
        <fullName evidence="1">Uncharacterized protein</fullName>
    </submittedName>
</protein>